<dbReference type="Pfam" id="PF02348">
    <property type="entry name" value="CTP_transf_3"/>
    <property type="match status" value="1"/>
</dbReference>
<dbReference type="CDD" id="cd02513">
    <property type="entry name" value="CMP-NeuAc_Synthase"/>
    <property type="match status" value="1"/>
</dbReference>
<keyword evidence="2" id="KW-1185">Reference proteome</keyword>
<keyword evidence="1" id="KW-0548">Nucleotidyltransferase</keyword>
<dbReference type="PANTHER" id="PTHR21485:SF6">
    <property type="entry name" value="N-ACYLNEURAMINATE CYTIDYLYLTRANSFERASE-RELATED"/>
    <property type="match status" value="1"/>
</dbReference>
<dbReference type="EMBL" id="JACOGG010000014">
    <property type="protein sequence ID" value="MBC3936352.1"/>
    <property type="molecule type" value="Genomic_DNA"/>
</dbReference>
<evidence type="ECO:0000313" key="2">
    <source>
        <dbReference type="Proteomes" id="UP000612361"/>
    </source>
</evidence>
<reference evidence="1" key="1">
    <citation type="submission" date="2020-08" db="EMBL/GenBank/DDBJ databases">
        <title>Novel species isolated from subtropical streams in China.</title>
        <authorList>
            <person name="Lu H."/>
        </authorList>
    </citation>
    <scope>NUCLEOTIDE SEQUENCE</scope>
    <source>
        <strain evidence="1">CY7W</strain>
    </source>
</reference>
<dbReference type="Proteomes" id="UP000612361">
    <property type="component" value="Unassembled WGS sequence"/>
</dbReference>
<organism evidence="1 2">
    <name type="scientific">Undibacterium rugosum</name>
    <dbReference type="NCBI Taxonomy" id="2762291"/>
    <lineage>
        <taxon>Bacteria</taxon>
        <taxon>Pseudomonadati</taxon>
        <taxon>Pseudomonadota</taxon>
        <taxon>Betaproteobacteria</taxon>
        <taxon>Burkholderiales</taxon>
        <taxon>Oxalobacteraceae</taxon>
        <taxon>Undibacterium</taxon>
    </lineage>
</organism>
<dbReference type="InterPro" id="IPR050793">
    <property type="entry name" value="CMP-NeuNAc_synthase"/>
</dbReference>
<gene>
    <name evidence="1" type="ORF">H8K47_13350</name>
</gene>
<sequence>MKRICTICARAGSKGVRGKNLRLLNGLPLLAHSLHQAVASGLFDEIAVSSDSPEILRIAKEHGATVLVNRPVEMATDVAAKLPVIRHCVAEVERTLGVTFDTCIDLDATSPLRDVEDIRAVVEILEGSGTGNVITAMPARRSPYFNMVEQDERGVVRLAKQTASPVVRRQDAPACFDMNASIYGWTREVLMTAPGLFNHDTRLHVMPEERSIDIDSEVDFLLVELLMSRSEHVNTAEAKEGQP</sequence>
<keyword evidence="1" id="KW-0808">Transferase</keyword>
<dbReference type="RefSeq" id="WP_186881909.1">
    <property type="nucleotide sequence ID" value="NZ_JACOGG010000014.1"/>
</dbReference>
<dbReference type="Gene3D" id="3.90.550.10">
    <property type="entry name" value="Spore Coat Polysaccharide Biosynthesis Protein SpsA, Chain A"/>
    <property type="match status" value="1"/>
</dbReference>
<dbReference type="SUPFAM" id="SSF53448">
    <property type="entry name" value="Nucleotide-diphospho-sugar transferases"/>
    <property type="match status" value="1"/>
</dbReference>
<dbReference type="InterPro" id="IPR003329">
    <property type="entry name" value="Cytidylyl_trans"/>
</dbReference>
<dbReference type="InterPro" id="IPR029044">
    <property type="entry name" value="Nucleotide-diphossugar_trans"/>
</dbReference>
<dbReference type="AlphaFoldDB" id="A0A923KWB4"/>
<name>A0A923KWB4_9BURK</name>
<dbReference type="PANTHER" id="PTHR21485">
    <property type="entry name" value="HAD SUPERFAMILY MEMBERS CMAS AND KDSC"/>
    <property type="match status" value="1"/>
</dbReference>
<proteinExistence type="predicted"/>
<protein>
    <submittedName>
        <fullName evidence="1">Acylneuraminate cytidylyltransferase family protein</fullName>
    </submittedName>
</protein>
<comment type="caution">
    <text evidence="1">The sequence shown here is derived from an EMBL/GenBank/DDBJ whole genome shotgun (WGS) entry which is preliminary data.</text>
</comment>
<accession>A0A923KWB4</accession>
<dbReference type="GO" id="GO:0008781">
    <property type="term" value="F:N-acylneuraminate cytidylyltransferase activity"/>
    <property type="evidence" value="ECO:0007669"/>
    <property type="project" value="TreeGrafter"/>
</dbReference>
<evidence type="ECO:0000313" key="1">
    <source>
        <dbReference type="EMBL" id="MBC3936352.1"/>
    </source>
</evidence>